<feature type="compositionally biased region" description="Basic residues" evidence="2">
    <location>
        <begin position="33"/>
        <end position="47"/>
    </location>
</feature>
<dbReference type="SMART" id="SM00066">
    <property type="entry name" value="GAL4"/>
    <property type="match status" value="1"/>
</dbReference>
<evidence type="ECO:0000256" key="1">
    <source>
        <dbReference type="ARBA" id="ARBA00023242"/>
    </source>
</evidence>
<organism evidence="4 5">
    <name type="scientific">Colletotrichum tanaceti</name>
    <dbReference type="NCBI Taxonomy" id="1306861"/>
    <lineage>
        <taxon>Eukaryota</taxon>
        <taxon>Fungi</taxon>
        <taxon>Dikarya</taxon>
        <taxon>Ascomycota</taxon>
        <taxon>Pezizomycotina</taxon>
        <taxon>Sordariomycetes</taxon>
        <taxon>Hypocreomycetidae</taxon>
        <taxon>Glomerellales</taxon>
        <taxon>Glomerellaceae</taxon>
        <taxon>Colletotrichum</taxon>
        <taxon>Colletotrichum destructivum species complex</taxon>
    </lineage>
</organism>
<gene>
    <name evidence="4" type="ORF">CTA1_9720</name>
</gene>
<dbReference type="PANTHER" id="PTHR47657">
    <property type="entry name" value="STEROL REGULATORY ELEMENT-BINDING PROTEIN ECM22"/>
    <property type="match status" value="1"/>
</dbReference>
<feature type="compositionally biased region" description="Pro residues" evidence="2">
    <location>
        <begin position="71"/>
        <end position="80"/>
    </location>
</feature>
<proteinExistence type="predicted"/>
<protein>
    <recommendedName>
        <fullName evidence="3">Zn(2)-C6 fungal-type domain-containing protein</fullName>
    </recommendedName>
</protein>
<dbReference type="CDD" id="cd00067">
    <property type="entry name" value="GAL4"/>
    <property type="match status" value="1"/>
</dbReference>
<keyword evidence="5" id="KW-1185">Reference proteome</keyword>
<dbReference type="GO" id="GO:0000981">
    <property type="term" value="F:DNA-binding transcription factor activity, RNA polymerase II-specific"/>
    <property type="evidence" value="ECO:0007669"/>
    <property type="project" value="InterPro"/>
</dbReference>
<dbReference type="PROSITE" id="PS50048">
    <property type="entry name" value="ZN2_CY6_FUNGAL_2"/>
    <property type="match status" value="1"/>
</dbReference>
<dbReference type="OrthoDB" id="416217at2759"/>
<dbReference type="Gene3D" id="4.10.240.10">
    <property type="entry name" value="Zn(2)-C6 fungal-type DNA-binding domain"/>
    <property type="match status" value="1"/>
</dbReference>
<evidence type="ECO:0000259" key="3">
    <source>
        <dbReference type="PROSITE" id="PS50048"/>
    </source>
</evidence>
<accession>A0A4U6X1R7</accession>
<dbReference type="AlphaFoldDB" id="A0A4U6X1R7"/>
<dbReference type="STRING" id="1306861.A0A4U6X1R7"/>
<feature type="region of interest" description="Disordered" evidence="2">
    <location>
        <begin position="68"/>
        <end position="93"/>
    </location>
</feature>
<name>A0A4U6X1R7_9PEZI</name>
<evidence type="ECO:0000313" key="5">
    <source>
        <dbReference type="Proteomes" id="UP000310108"/>
    </source>
</evidence>
<reference evidence="4 5" key="1">
    <citation type="journal article" date="2019" name="PLoS ONE">
        <title>Comparative genome analysis indicates high evolutionary potential of pathogenicity genes in Colletotrichum tanaceti.</title>
        <authorList>
            <person name="Lelwala R.V."/>
            <person name="Korhonen P.K."/>
            <person name="Young N.D."/>
            <person name="Scott J.B."/>
            <person name="Ades P.A."/>
            <person name="Gasser R.B."/>
            <person name="Taylor P.W.J."/>
        </authorList>
    </citation>
    <scope>NUCLEOTIDE SEQUENCE [LARGE SCALE GENOMIC DNA]</scope>
    <source>
        <strain evidence="4">BRIP57314</strain>
    </source>
</reference>
<feature type="region of interest" description="Disordered" evidence="2">
    <location>
        <begin position="297"/>
        <end position="316"/>
    </location>
</feature>
<evidence type="ECO:0000313" key="4">
    <source>
        <dbReference type="EMBL" id="TKW49308.1"/>
    </source>
</evidence>
<dbReference type="Proteomes" id="UP000310108">
    <property type="component" value="Unassembled WGS sequence"/>
</dbReference>
<feature type="compositionally biased region" description="Acidic residues" evidence="2">
    <location>
        <begin position="305"/>
        <end position="316"/>
    </location>
</feature>
<dbReference type="GO" id="GO:0008270">
    <property type="term" value="F:zinc ion binding"/>
    <property type="evidence" value="ECO:0007669"/>
    <property type="project" value="InterPro"/>
</dbReference>
<dbReference type="InterPro" id="IPR052400">
    <property type="entry name" value="Zn2-C6_fungal_TF"/>
</dbReference>
<dbReference type="PROSITE" id="PS00463">
    <property type="entry name" value="ZN2_CY6_FUNGAL_1"/>
    <property type="match status" value="1"/>
</dbReference>
<dbReference type="Pfam" id="PF00172">
    <property type="entry name" value="Zn_clus"/>
    <property type="match status" value="1"/>
</dbReference>
<feature type="region of interest" description="Disordered" evidence="2">
    <location>
        <begin position="1"/>
        <end position="47"/>
    </location>
</feature>
<dbReference type="SUPFAM" id="SSF57701">
    <property type="entry name" value="Zn2/Cys6 DNA-binding domain"/>
    <property type="match status" value="1"/>
</dbReference>
<dbReference type="InterPro" id="IPR001138">
    <property type="entry name" value="Zn2Cys6_DnaBD"/>
</dbReference>
<dbReference type="InterPro" id="IPR036864">
    <property type="entry name" value="Zn2-C6_fun-type_DNA-bd_sf"/>
</dbReference>
<evidence type="ECO:0000256" key="2">
    <source>
        <dbReference type="SAM" id="MobiDB-lite"/>
    </source>
</evidence>
<feature type="domain" description="Zn(2)-C6 fungal-type" evidence="3">
    <location>
        <begin position="42"/>
        <end position="69"/>
    </location>
</feature>
<sequence>MPEHRSSSSSTSPDPTPPSLRFVNPAQPEPRKKVAHKKSRRGCAPCKRRKVKCDEVFPCSNCLRRNETCASPPPPPPKPASPKGGDRLPARMPLDSPGPVNLLHMELLHHFQHATIPTLCFADLWPSVVPLAFGDEYLMTAMLAVAARHLSILRPRETRYAEAAMALLSRSCARFGAVLDRGDDKYDPLFFTAQLIHYLAWCNLEFLPDEGAYAPPGKPGSPGRPGSPPLDLSRDRLFLLGSGVRVFLSSARAHGSGSIFARAWQNSQCGALELIVAEQGMDRDSIVEGFMERYDELGGVGGDARDDDDDDDDDDEERASFRGVVDLLSVALALWEHRETNTRPSETSDLERHILAFPLFCFGPFLDMVVANDSRALLVLYHFYTVSRRLLGAAAPWWASRRLETMSRSIKQELARRGLGTRVRGLFSLSR</sequence>
<dbReference type="PANTHER" id="PTHR47657:SF14">
    <property type="entry name" value="ZN(2)-C6 FUNGAL-TYPE DOMAIN-CONTAINING PROTEIN"/>
    <property type="match status" value="1"/>
</dbReference>
<comment type="caution">
    <text evidence="4">The sequence shown here is derived from an EMBL/GenBank/DDBJ whole genome shotgun (WGS) entry which is preliminary data.</text>
</comment>
<dbReference type="EMBL" id="PJEX01000570">
    <property type="protein sequence ID" value="TKW49308.1"/>
    <property type="molecule type" value="Genomic_DNA"/>
</dbReference>
<keyword evidence="1" id="KW-0539">Nucleus</keyword>